<protein>
    <submittedName>
        <fullName evidence="1">Uncharacterized protein</fullName>
    </submittedName>
</protein>
<accession>A0ACC1MVU4</accession>
<dbReference type="EMBL" id="JAPDGR010003543">
    <property type="protein sequence ID" value="KAJ2970858.1"/>
    <property type="molecule type" value="Genomic_DNA"/>
</dbReference>
<gene>
    <name evidence="1" type="ORF">NUW58_g9574</name>
</gene>
<evidence type="ECO:0000313" key="2">
    <source>
        <dbReference type="Proteomes" id="UP001143856"/>
    </source>
</evidence>
<proteinExistence type="predicted"/>
<keyword evidence="2" id="KW-1185">Reference proteome</keyword>
<name>A0ACC1MVU4_9PEZI</name>
<dbReference type="Proteomes" id="UP001143856">
    <property type="component" value="Unassembled WGS sequence"/>
</dbReference>
<reference evidence="1" key="1">
    <citation type="submission" date="2022-10" db="EMBL/GenBank/DDBJ databases">
        <title>Genome Sequence of Xylaria curta.</title>
        <authorList>
            <person name="Buettner E."/>
        </authorList>
    </citation>
    <scope>NUCLEOTIDE SEQUENCE</scope>
    <source>
        <strain evidence="1">Babe10</strain>
    </source>
</reference>
<sequence>MKFTALIPACAVVVVTIFSEKAFAATLKRQSGPVDPKTDPDCTYYDTAYTETDDCTYFEEWWGIPHKDFVAWNPSVLDDCSGIKVGNSYCVEVTRKPTTTSSTNVPTPTGTPKPSPTQEGLIESCTTFYKAVKGDTCDKVVTKYGTFTATQFKEWNPAVGEDCSGIWAETYYCVGIPGTPTSPPTTSPTGAPKPSPTQEGLIESCTTFYKAVKGDTCDKIVSKYGTFTAADFFKWNPAVGSDCSGIWAETYYCVGIPGTPTLPPTTTPTGTPKPSPTQEGLIDTCTTFYKAVKDDDCTGIVRKFGTFTLAQFVKWNPAVGNDCSGLRGHSRHTHHSAPYHDYHNT</sequence>
<evidence type="ECO:0000313" key="1">
    <source>
        <dbReference type="EMBL" id="KAJ2970858.1"/>
    </source>
</evidence>
<comment type="caution">
    <text evidence="1">The sequence shown here is derived from an EMBL/GenBank/DDBJ whole genome shotgun (WGS) entry which is preliminary data.</text>
</comment>
<organism evidence="1 2">
    <name type="scientific">Xylaria curta</name>
    <dbReference type="NCBI Taxonomy" id="42375"/>
    <lineage>
        <taxon>Eukaryota</taxon>
        <taxon>Fungi</taxon>
        <taxon>Dikarya</taxon>
        <taxon>Ascomycota</taxon>
        <taxon>Pezizomycotina</taxon>
        <taxon>Sordariomycetes</taxon>
        <taxon>Xylariomycetidae</taxon>
        <taxon>Xylariales</taxon>
        <taxon>Xylariaceae</taxon>
        <taxon>Xylaria</taxon>
    </lineage>
</organism>